<reference evidence="2" key="1">
    <citation type="journal article" date="2019" name="Int. J. Syst. Evol. Microbiol.">
        <title>The Global Catalogue of Microorganisms (GCM) 10K type strain sequencing project: providing services to taxonomists for standard genome sequencing and annotation.</title>
        <authorList>
            <consortium name="The Broad Institute Genomics Platform"/>
            <consortium name="The Broad Institute Genome Sequencing Center for Infectious Disease"/>
            <person name="Wu L."/>
            <person name="Ma J."/>
        </authorList>
    </citation>
    <scope>NUCLEOTIDE SEQUENCE [LARGE SCALE GENOMIC DNA]</scope>
    <source>
        <strain evidence="2">CGMCC 4.7677</strain>
    </source>
</reference>
<evidence type="ECO:0000313" key="2">
    <source>
        <dbReference type="Proteomes" id="UP000605897"/>
    </source>
</evidence>
<protein>
    <submittedName>
        <fullName evidence="1">Uncharacterized protein</fullName>
    </submittedName>
</protein>
<comment type="caution">
    <text evidence="1">The sequence shown here is derived from an EMBL/GenBank/DDBJ whole genome shotgun (WGS) entry which is preliminary data.</text>
</comment>
<proteinExistence type="predicted"/>
<dbReference type="Proteomes" id="UP000605897">
    <property type="component" value="Unassembled WGS sequence"/>
</dbReference>
<accession>A0ABQ3IMC9</accession>
<name>A0ABQ3IMC9_9PSEU</name>
<sequence>MLENIDWKLGVVVALAGVEAALVAWPASLPQPPSNTSPAALAAASIPIRCPVLEWWRVIGPLEVVLENVDHTALPVTRVLDPLSAAGGVSAASGPQGVKWYRPDNYPLDPIDGVHSIGPALRLARPSAPEVLSARAVYSPA</sequence>
<dbReference type="EMBL" id="BNAU01000002">
    <property type="protein sequence ID" value="GHE88626.1"/>
    <property type="molecule type" value="Genomic_DNA"/>
</dbReference>
<evidence type="ECO:0000313" key="1">
    <source>
        <dbReference type="EMBL" id="GHE88626.1"/>
    </source>
</evidence>
<gene>
    <name evidence="1" type="ORF">GCM10017786_20790</name>
</gene>
<organism evidence="1 2">
    <name type="scientific">Amycolatopsis deserti</name>
    <dbReference type="NCBI Taxonomy" id="185696"/>
    <lineage>
        <taxon>Bacteria</taxon>
        <taxon>Bacillati</taxon>
        <taxon>Actinomycetota</taxon>
        <taxon>Actinomycetes</taxon>
        <taxon>Pseudonocardiales</taxon>
        <taxon>Pseudonocardiaceae</taxon>
        <taxon>Amycolatopsis</taxon>
    </lineage>
</organism>
<keyword evidence="2" id="KW-1185">Reference proteome</keyword>